<keyword evidence="7" id="KW-1185">Reference proteome</keyword>
<feature type="domain" description="HTH lysR-type" evidence="5">
    <location>
        <begin position="1"/>
        <end position="58"/>
    </location>
</feature>
<dbReference type="InterPro" id="IPR000847">
    <property type="entry name" value="LysR_HTH_N"/>
</dbReference>
<gene>
    <name evidence="6" type="ORF">Ga0061079_11210</name>
</gene>
<evidence type="ECO:0000256" key="3">
    <source>
        <dbReference type="ARBA" id="ARBA00023125"/>
    </source>
</evidence>
<reference evidence="6 7" key="1">
    <citation type="submission" date="2016-01" db="EMBL/GenBank/DDBJ databases">
        <authorList>
            <person name="McClelland M."/>
            <person name="Jain A."/>
            <person name="Saraogi P."/>
            <person name="Mendelson R."/>
            <person name="Westerman R."/>
            <person name="SanMiguel P."/>
            <person name="Csonka L."/>
        </authorList>
    </citation>
    <scope>NUCLEOTIDE SEQUENCE [LARGE SCALE GENOMIC DNA]</scope>
    <source>
        <strain evidence="6 7">R-53146</strain>
    </source>
</reference>
<organism evidence="6 7">
    <name type="scientific">Apibacter mensalis</name>
    <dbReference type="NCBI Taxonomy" id="1586267"/>
    <lineage>
        <taxon>Bacteria</taxon>
        <taxon>Pseudomonadati</taxon>
        <taxon>Bacteroidota</taxon>
        <taxon>Flavobacteriia</taxon>
        <taxon>Flavobacteriales</taxon>
        <taxon>Weeksellaceae</taxon>
        <taxon>Apibacter</taxon>
    </lineage>
</organism>
<evidence type="ECO:0000259" key="5">
    <source>
        <dbReference type="PROSITE" id="PS50931"/>
    </source>
</evidence>
<dbReference type="Proteomes" id="UP000182761">
    <property type="component" value="Unassembled WGS sequence"/>
</dbReference>
<dbReference type="Gene3D" id="3.40.190.290">
    <property type="match status" value="1"/>
</dbReference>
<dbReference type="PROSITE" id="PS50931">
    <property type="entry name" value="HTH_LYSR"/>
    <property type="match status" value="1"/>
</dbReference>
<dbReference type="STRING" id="1586267.GCA_001418685_01743"/>
<evidence type="ECO:0000313" key="6">
    <source>
        <dbReference type="EMBL" id="CVK16879.1"/>
    </source>
</evidence>
<dbReference type="GO" id="GO:0000976">
    <property type="term" value="F:transcription cis-regulatory region binding"/>
    <property type="evidence" value="ECO:0007669"/>
    <property type="project" value="TreeGrafter"/>
</dbReference>
<evidence type="ECO:0000256" key="1">
    <source>
        <dbReference type="ARBA" id="ARBA00009437"/>
    </source>
</evidence>
<dbReference type="RefSeq" id="WP_055426064.1">
    <property type="nucleotide sequence ID" value="NZ_FCOR01000012.1"/>
</dbReference>
<dbReference type="EMBL" id="FCOR01000012">
    <property type="protein sequence ID" value="CVK16879.1"/>
    <property type="molecule type" value="Genomic_DNA"/>
</dbReference>
<dbReference type="OrthoDB" id="9785745at2"/>
<dbReference type="InterPro" id="IPR005119">
    <property type="entry name" value="LysR_subst-bd"/>
</dbReference>
<dbReference type="Pfam" id="PF00126">
    <property type="entry name" value="HTH_1"/>
    <property type="match status" value="1"/>
</dbReference>
<dbReference type="PANTHER" id="PTHR30126">
    <property type="entry name" value="HTH-TYPE TRANSCRIPTIONAL REGULATOR"/>
    <property type="match status" value="1"/>
</dbReference>
<dbReference type="PANTHER" id="PTHR30126:SF39">
    <property type="entry name" value="HTH-TYPE TRANSCRIPTIONAL REGULATOR CYSL"/>
    <property type="match status" value="1"/>
</dbReference>
<dbReference type="InterPro" id="IPR036388">
    <property type="entry name" value="WH-like_DNA-bd_sf"/>
</dbReference>
<evidence type="ECO:0000256" key="2">
    <source>
        <dbReference type="ARBA" id="ARBA00023015"/>
    </source>
</evidence>
<dbReference type="AlphaFoldDB" id="A0A0X3AP05"/>
<dbReference type="InterPro" id="IPR036390">
    <property type="entry name" value="WH_DNA-bd_sf"/>
</dbReference>
<comment type="similarity">
    <text evidence="1">Belongs to the LysR transcriptional regulatory family.</text>
</comment>
<keyword evidence="3 6" id="KW-0238">DNA-binding</keyword>
<dbReference type="Gene3D" id="1.10.10.10">
    <property type="entry name" value="Winged helix-like DNA-binding domain superfamily/Winged helix DNA-binding domain"/>
    <property type="match status" value="1"/>
</dbReference>
<accession>A0A0X3AP05</accession>
<keyword evidence="2" id="KW-0805">Transcription regulation</keyword>
<proteinExistence type="inferred from homology"/>
<dbReference type="PRINTS" id="PR00039">
    <property type="entry name" value="HTHLYSR"/>
</dbReference>
<dbReference type="GO" id="GO:0003700">
    <property type="term" value="F:DNA-binding transcription factor activity"/>
    <property type="evidence" value="ECO:0007669"/>
    <property type="project" value="InterPro"/>
</dbReference>
<evidence type="ECO:0000313" key="7">
    <source>
        <dbReference type="Proteomes" id="UP000182761"/>
    </source>
</evidence>
<dbReference type="FunFam" id="1.10.10.10:FF:000001">
    <property type="entry name" value="LysR family transcriptional regulator"/>
    <property type="match status" value="1"/>
</dbReference>
<evidence type="ECO:0000256" key="4">
    <source>
        <dbReference type="ARBA" id="ARBA00023163"/>
    </source>
</evidence>
<keyword evidence="4" id="KW-0804">Transcription</keyword>
<sequence length="299" mass="34162">MSDFRLKIFYSVAKNLSFTKAAEELYISQPAVTKNIKELESEYDFTLFLRKGNKIELTDAGKILLFHSEKIMDIYKQIRFDFDSLKENFSGTFQLGASTTLGQYLLPALMSQFHSKHPKIKMSLITANTEVIEKYLIEKKIELGMVEGKPKNKQLKYIPFLKDEIVAIAHTSQEISKKETLSLDELKKIPLVLRELGSGSLDIIRAAFRLENIQLKDLNIAMHLGSTEGIKSYLTHANTIGFVSIAAVNKDIKKGEFQVIDIEKIDIKRWFYFVYNQGVPEGNSDLFIKFATSHYNSLL</sequence>
<protein>
    <submittedName>
        <fullName evidence="6">DNA-binding transcriptional regulator, LysR family</fullName>
    </submittedName>
</protein>
<dbReference type="SUPFAM" id="SSF46785">
    <property type="entry name" value="Winged helix' DNA-binding domain"/>
    <property type="match status" value="1"/>
</dbReference>
<name>A0A0X3AP05_9FLAO</name>
<dbReference type="SUPFAM" id="SSF53850">
    <property type="entry name" value="Periplasmic binding protein-like II"/>
    <property type="match status" value="1"/>
</dbReference>
<dbReference type="Pfam" id="PF03466">
    <property type="entry name" value="LysR_substrate"/>
    <property type="match status" value="1"/>
</dbReference>